<accession>A0A917PQ61</accession>
<evidence type="ECO:0000256" key="1">
    <source>
        <dbReference type="SAM" id="Phobius"/>
    </source>
</evidence>
<dbReference type="EMBL" id="BMMD01000015">
    <property type="protein sequence ID" value="GGJ86759.1"/>
    <property type="molecule type" value="Genomic_DNA"/>
</dbReference>
<dbReference type="RefSeq" id="WP_188743899.1">
    <property type="nucleotide sequence ID" value="NZ_BAABFW010000040.1"/>
</dbReference>
<organism evidence="2 3">
    <name type="scientific">Agromyces bauzanensis</name>
    <dbReference type="NCBI Taxonomy" id="1308924"/>
    <lineage>
        <taxon>Bacteria</taxon>
        <taxon>Bacillati</taxon>
        <taxon>Actinomycetota</taxon>
        <taxon>Actinomycetes</taxon>
        <taxon>Micrococcales</taxon>
        <taxon>Microbacteriaceae</taxon>
        <taxon>Agromyces</taxon>
    </lineage>
</organism>
<protein>
    <submittedName>
        <fullName evidence="2">Uncharacterized protein</fullName>
    </submittedName>
</protein>
<gene>
    <name evidence="2" type="ORF">GCM10011372_26470</name>
</gene>
<evidence type="ECO:0000313" key="2">
    <source>
        <dbReference type="EMBL" id="GGJ86759.1"/>
    </source>
</evidence>
<dbReference type="Pfam" id="PF11067">
    <property type="entry name" value="DUF2868"/>
    <property type="match status" value="1"/>
</dbReference>
<keyword evidence="3" id="KW-1185">Reference proteome</keyword>
<evidence type="ECO:0000313" key="3">
    <source>
        <dbReference type="Proteomes" id="UP000636956"/>
    </source>
</evidence>
<proteinExistence type="predicted"/>
<dbReference type="Proteomes" id="UP000636956">
    <property type="component" value="Unassembled WGS sequence"/>
</dbReference>
<dbReference type="AlphaFoldDB" id="A0A917PQ61"/>
<keyword evidence="1" id="KW-1133">Transmembrane helix</keyword>
<keyword evidence="1" id="KW-0472">Membrane</keyword>
<comment type="caution">
    <text evidence="2">The sequence shown here is derived from an EMBL/GenBank/DDBJ whole genome shotgun (WGS) entry which is preliminary data.</text>
</comment>
<feature type="transmembrane region" description="Helical" evidence="1">
    <location>
        <begin position="50"/>
        <end position="76"/>
    </location>
</feature>
<reference evidence="2" key="1">
    <citation type="journal article" date="2014" name="Int. J. Syst. Evol. Microbiol.">
        <title>Complete genome sequence of Corynebacterium casei LMG S-19264T (=DSM 44701T), isolated from a smear-ripened cheese.</title>
        <authorList>
            <consortium name="US DOE Joint Genome Institute (JGI-PGF)"/>
            <person name="Walter F."/>
            <person name="Albersmeier A."/>
            <person name="Kalinowski J."/>
            <person name="Ruckert C."/>
        </authorList>
    </citation>
    <scope>NUCLEOTIDE SEQUENCE</scope>
    <source>
        <strain evidence="2">CGMCC 1.8984</strain>
    </source>
</reference>
<name>A0A917PQ61_9MICO</name>
<reference evidence="2" key="2">
    <citation type="submission" date="2020-09" db="EMBL/GenBank/DDBJ databases">
        <authorList>
            <person name="Sun Q."/>
            <person name="Zhou Y."/>
        </authorList>
    </citation>
    <scope>NUCLEOTIDE SEQUENCE</scope>
    <source>
        <strain evidence="2">CGMCC 1.8984</strain>
    </source>
</reference>
<keyword evidence="1" id="KW-0812">Transmembrane</keyword>
<dbReference type="InterPro" id="IPR021296">
    <property type="entry name" value="DUF2868"/>
</dbReference>
<sequence>MNSTFLDADQVRALLAVKLAPGSWLTGIPVPDVAAVASIRAPDSENDATWMHLLAAGVAAVVVIPRLVLALVSGLVERRRAARIALPLTDPYYRRLVARSLGRSGRIRAVPYSHTLTPEARGGLDAILARTYDRRRGHHRGARRVGR</sequence>